<sequence>MHRAAAISGIFGMISAETSHSVVVLIEGCGVNRGSSMLPITADCKFSSRGMDYSVMSVYATTPAPIDKQNIPRAVSLYFLVKNRHKYDLLHLRSQRKTCRFLNPAGPIGLKQTIKW</sequence>
<dbReference type="EMBL" id="CM047585">
    <property type="protein sequence ID" value="KAI9910650.1"/>
    <property type="molecule type" value="Genomic_DNA"/>
</dbReference>
<accession>A0ACC0VWA8</accession>
<proteinExistence type="predicted"/>
<keyword evidence="2" id="KW-1185">Reference proteome</keyword>
<reference evidence="1 2" key="1">
    <citation type="journal article" date="2022" name="bioRxiv">
        <title>The genome of the oomycete Peronosclerospora sorghi, a cosmopolitan pathogen of maize and sorghum, is inflated with dispersed pseudogenes.</title>
        <authorList>
            <person name="Fletcher K."/>
            <person name="Martin F."/>
            <person name="Isakeit T."/>
            <person name="Cavanaugh K."/>
            <person name="Magill C."/>
            <person name="Michelmore R."/>
        </authorList>
    </citation>
    <scope>NUCLEOTIDE SEQUENCE [LARGE SCALE GENOMIC DNA]</scope>
    <source>
        <strain evidence="1">P6</strain>
    </source>
</reference>
<evidence type="ECO:0000313" key="1">
    <source>
        <dbReference type="EMBL" id="KAI9910650.1"/>
    </source>
</evidence>
<comment type="caution">
    <text evidence="1">The sequence shown here is derived from an EMBL/GenBank/DDBJ whole genome shotgun (WGS) entry which is preliminary data.</text>
</comment>
<name>A0ACC0VWA8_9STRA</name>
<protein>
    <submittedName>
        <fullName evidence="1">Uncharacterized protein</fullName>
    </submittedName>
</protein>
<dbReference type="Proteomes" id="UP001163321">
    <property type="component" value="Chromosome 6"/>
</dbReference>
<gene>
    <name evidence="1" type="ORF">PsorP6_010550</name>
</gene>
<evidence type="ECO:0000313" key="2">
    <source>
        <dbReference type="Proteomes" id="UP001163321"/>
    </source>
</evidence>
<organism evidence="1 2">
    <name type="scientific">Peronosclerospora sorghi</name>
    <dbReference type="NCBI Taxonomy" id="230839"/>
    <lineage>
        <taxon>Eukaryota</taxon>
        <taxon>Sar</taxon>
        <taxon>Stramenopiles</taxon>
        <taxon>Oomycota</taxon>
        <taxon>Peronosporomycetes</taxon>
        <taxon>Peronosporales</taxon>
        <taxon>Peronosporaceae</taxon>
        <taxon>Peronosclerospora</taxon>
    </lineage>
</organism>